<dbReference type="AlphaFoldDB" id="A0AAE0ZQS5"/>
<organism evidence="1 2">
    <name type="scientific">Elysia crispata</name>
    <name type="common">lettuce slug</name>
    <dbReference type="NCBI Taxonomy" id="231223"/>
    <lineage>
        <taxon>Eukaryota</taxon>
        <taxon>Metazoa</taxon>
        <taxon>Spiralia</taxon>
        <taxon>Lophotrochozoa</taxon>
        <taxon>Mollusca</taxon>
        <taxon>Gastropoda</taxon>
        <taxon>Heterobranchia</taxon>
        <taxon>Euthyneura</taxon>
        <taxon>Panpulmonata</taxon>
        <taxon>Sacoglossa</taxon>
        <taxon>Placobranchoidea</taxon>
        <taxon>Plakobranchidae</taxon>
        <taxon>Elysia</taxon>
    </lineage>
</organism>
<gene>
    <name evidence="1" type="ORF">RRG08_053661</name>
</gene>
<comment type="caution">
    <text evidence="1">The sequence shown here is derived from an EMBL/GenBank/DDBJ whole genome shotgun (WGS) entry which is preliminary data.</text>
</comment>
<accession>A0AAE0ZQS5</accession>
<protein>
    <submittedName>
        <fullName evidence="1">Uncharacterized protein</fullName>
    </submittedName>
</protein>
<sequence>MSSDQYATTAPICYKSNALPLNSLANYLEEKIKFSSKIFCCFIFSLSSSSLSFEIPLYCNIMKVASSGFKINKTSASNASEPVYNTYFSFESKDYRPGTVTETNSCQHVRDVPLNLRSASVMKPDGLDIFYQKYTEHSDSLSVYGCGVTRSTLDIRVINPHAKKRGGVSDFEPYS</sequence>
<keyword evidence="2" id="KW-1185">Reference proteome</keyword>
<evidence type="ECO:0000313" key="2">
    <source>
        <dbReference type="Proteomes" id="UP001283361"/>
    </source>
</evidence>
<reference evidence="1" key="1">
    <citation type="journal article" date="2023" name="G3 (Bethesda)">
        <title>A reference genome for the long-term kleptoplast-retaining sea slug Elysia crispata morphotype clarki.</title>
        <authorList>
            <person name="Eastman K.E."/>
            <person name="Pendleton A.L."/>
            <person name="Shaikh M.A."/>
            <person name="Suttiyut T."/>
            <person name="Ogas R."/>
            <person name="Tomko P."/>
            <person name="Gavelis G."/>
            <person name="Widhalm J.R."/>
            <person name="Wisecaver J.H."/>
        </authorList>
    </citation>
    <scope>NUCLEOTIDE SEQUENCE</scope>
    <source>
        <strain evidence="1">ECLA1</strain>
    </source>
</reference>
<proteinExistence type="predicted"/>
<evidence type="ECO:0000313" key="1">
    <source>
        <dbReference type="EMBL" id="KAK3773276.1"/>
    </source>
</evidence>
<dbReference type="Proteomes" id="UP001283361">
    <property type="component" value="Unassembled WGS sequence"/>
</dbReference>
<dbReference type="EMBL" id="JAWDGP010003546">
    <property type="protein sequence ID" value="KAK3773276.1"/>
    <property type="molecule type" value="Genomic_DNA"/>
</dbReference>
<name>A0AAE0ZQS5_9GAST</name>